<keyword evidence="3" id="KW-1185">Reference proteome</keyword>
<dbReference type="RefSeq" id="WP_269878011.1">
    <property type="nucleotide sequence ID" value="NZ_JAPZVM010000006.1"/>
</dbReference>
<dbReference type="PROSITE" id="PS51257">
    <property type="entry name" value="PROKAR_LIPOPROTEIN"/>
    <property type="match status" value="1"/>
</dbReference>
<dbReference type="EMBL" id="JAPZVM010000006">
    <property type="protein sequence ID" value="MCZ8372753.1"/>
    <property type="molecule type" value="Genomic_DNA"/>
</dbReference>
<organism evidence="2 3">
    <name type="scientific">Phocaeicola acetigenes</name>
    <dbReference type="NCBI Taxonomy" id="3016083"/>
    <lineage>
        <taxon>Bacteria</taxon>
        <taxon>Pseudomonadati</taxon>
        <taxon>Bacteroidota</taxon>
        <taxon>Bacteroidia</taxon>
        <taxon>Bacteroidales</taxon>
        <taxon>Bacteroidaceae</taxon>
        <taxon>Phocaeicola</taxon>
    </lineage>
</organism>
<comment type="caution">
    <text evidence="2">The sequence shown here is derived from an EMBL/GenBank/DDBJ whole genome shotgun (WGS) entry which is preliminary data.</text>
</comment>
<dbReference type="InterPro" id="IPR043780">
    <property type="entry name" value="DUF5722"/>
</dbReference>
<dbReference type="Proteomes" id="UP001141933">
    <property type="component" value="Unassembled WGS sequence"/>
</dbReference>
<gene>
    <name evidence="2" type="ORF">O6P32_08550</name>
</gene>
<dbReference type="Gene3D" id="3.20.20.80">
    <property type="entry name" value="Glycosidases"/>
    <property type="match status" value="1"/>
</dbReference>
<feature type="domain" description="DUF5722" evidence="1">
    <location>
        <begin position="165"/>
        <end position="557"/>
    </location>
</feature>
<evidence type="ECO:0000313" key="2">
    <source>
        <dbReference type="EMBL" id="MCZ8372753.1"/>
    </source>
</evidence>
<accession>A0ABT4PIA6</accession>
<proteinExistence type="predicted"/>
<dbReference type="Pfam" id="PF18989">
    <property type="entry name" value="DUF5722"/>
    <property type="match status" value="1"/>
</dbReference>
<evidence type="ECO:0000259" key="1">
    <source>
        <dbReference type="Pfam" id="PF18989"/>
    </source>
</evidence>
<sequence>MELNVKRLSTLFFCSIFLITTACNDDIPKEQSAIYPEKDIQFENQLKTYLSTSYPCQISNIEITDKFVIIKGYTSSDSTPVYLGEVCPYEDVVALDRFKFSVPINESNFTVKLDRFYEKDGIKHDRILSKWALFAKGETKDEIVSAAHYPDKIYAAQTLELLKLRNKKGIGGLFYNQFVSDIDKLDISSATVNVVVSHFFHLQQMGGDTPYEYSGKTYYVNESYLRETLDKILTLTAEKKISVAAIILFERAENCSDPSFGKLMQHPDNNGGIYTMPNMTTPEAVNTYAAIINYLASRYCRTDNKYGRITHWILHNEVDASVQWTNMGNKPVVVFTDAYMKSLRLCYNITRQYDMHSEVLASFTHSWASPCQPNWNSAQDIIELLTQYSQVEGDFLWGLAYHSYPYDLLNPRSWEDPLATLSINTQFLTFKNLEVLNRWALTKENMYLGTKKRSIWLSEAGINSRSYSDEDLQEQAAGFAYAWKKLNGLEGIDGLQWHNWLDNEGDGEGAMLGLRKYPDKNNGETKPVWELYRQAGTEKEDEAFAPLLNVIGIPNWNIIEPF</sequence>
<dbReference type="SUPFAM" id="SSF51445">
    <property type="entry name" value="(Trans)glycosidases"/>
    <property type="match status" value="1"/>
</dbReference>
<dbReference type="InterPro" id="IPR017853">
    <property type="entry name" value="GH"/>
</dbReference>
<name>A0ABT4PIA6_9BACT</name>
<protein>
    <submittedName>
        <fullName evidence="2">DUF5722 domain-containing protein</fullName>
    </submittedName>
</protein>
<reference evidence="2" key="1">
    <citation type="submission" date="2022-12" db="EMBL/GenBank/DDBJ databases">
        <title>Phocaeicola acetigenes sp. nov., isolated feces from a healthy human.</title>
        <authorList>
            <person name="Do H."/>
            <person name="Ha Y.B."/>
            <person name="Kim J.-S."/>
            <person name="Suh M.K."/>
            <person name="Kim H.S."/>
            <person name="Lee J.-S."/>
        </authorList>
    </citation>
    <scope>NUCLEOTIDE SEQUENCE</scope>
    <source>
        <strain evidence="2">KGMB11183</strain>
    </source>
</reference>
<evidence type="ECO:0000313" key="3">
    <source>
        <dbReference type="Proteomes" id="UP001141933"/>
    </source>
</evidence>